<organism evidence="2 3">
    <name type="scientific">Liparis tanakae</name>
    <name type="common">Tanaka's snailfish</name>
    <dbReference type="NCBI Taxonomy" id="230148"/>
    <lineage>
        <taxon>Eukaryota</taxon>
        <taxon>Metazoa</taxon>
        <taxon>Chordata</taxon>
        <taxon>Craniata</taxon>
        <taxon>Vertebrata</taxon>
        <taxon>Euteleostomi</taxon>
        <taxon>Actinopterygii</taxon>
        <taxon>Neopterygii</taxon>
        <taxon>Teleostei</taxon>
        <taxon>Neoteleostei</taxon>
        <taxon>Acanthomorphata</taxon>
        <taxon>Eupercaria</taxon>
        <taxon>Perciformes</taxon>
        <taxon>Cottioidei</taxon>
        <taxon>Cottales</taxon>
        <taxon>Liparidae</taxon>
        <taxon>Liparis</taxon>
    </lineage>
</organism>
<evidence type="ECO:0000256" key="1">
    <source>
        <dbReference type="SAM" id="MobiDB-lite"/>
    </source>
</evidence>
<name>A0A4Z2IIR6_9TELE</name>
<feature type="compositionally biased region" description="Basic residues" evidence="1">
    <location>
        <begin position="1"/>
        <end position="17"/>
    </location>
</feature>
<reference evidence="2 3" key="1">
    <citation type="submission" date="2019-03" db="EMBL/GenBank/DDBJ databases">
        <title>First draft genome of Liparis tanakae, snailfish: a comprehensive survey of snailfish specific genes.</title>
        <authorList>
            <person name="Kim W."/>
            <person name="Song I."/>
            <person name="Jeong J.-H."/>
            <person name="Kim D."/>
            <person name="Kim S."/>
            <person name="Ryu S."/>
            <person name="Song J.Y."/>
            <person name="Lee S.K."/>
        </authorList>
    </citation>
    <scope>NUCLEOTIDE SEQUENCE [LARGE SCALE GENOMIC DNA]</scope>
    <source>
        <tissue evidence="2">Muscle</tissue>
    </source>
</reference>
<gene>
    <name evidence="2" type="ORF">EYF80_012438</name>
</gene>
<feature type="region of interest" description="Disordered" evidence="1">
    <location>
        <begin position="53"/>
        <end position="77"/>
    </location>
</feature>
<protein>
    <submittedName>
        <fullName evidence="2">Uncharacterized protein</fullName>
    </submittedName>
</protein>
<accession>A0A4Z2IIR6</accession>
<sequence length="77" mass="8608">MLYAAKKRGNRYGKRQRREMTEQCSSVKNATVRTFNGEFPVGSSSCLFKAGLKVGGGKMRNPPKKGKRGKKKNLTAW</sequence>
<dbReference type="Proteomes" id="UP000314294">
    <property type="component" value="Unassembled WGS sequence"/>
</dbReference>
<dbReference type="EMBL" id="SRLO01000084">
    <property type="protein sequence ID" value="TNN77324.1"/>
    <property type="molecule type" value="Genomic_DNA"/>
</dbReference>
<evidence type="ECO:0000313" key="2">
    <source>
        <dbReference type="EMBL" id="TNN77324.1"/>
    </source>
</evidence>
<dbReference type="AlphaFoldDB" id="A0A4Z2IIR6"/>
<feature type="region of interest" description="Disordered" evidence="1">
    <location>
        <begin position="1"/>
        <end position="20"/>
    </location>
</feature>
<proteinExistence type="predicted"/>
<comment type="caution">
    <text evidence="2">The sequence shown here is derived from an EMBL/GenBank/DDBJ whole genome shotgun (WGS) entry which is preliminary data.</text>
</comment>
<feature type="compositionally biased region" description="Basic residues" evidence="1">
    <location>
        <begin position="61"/>
        <end position="77"/>
    </location>
</feature>
<evidence type="ECO:0000313" key="3">
    <source>
        <dbReference type="Proteomes" id="UP000314294"/>
    </source>
</evidence>
<keyword evidence="3" id="KW-1185">Reference proteome</keyword>